<dbReference type="SUPFAM" id="SSF50978">
    <property type="entry name" value="WD40 repeat-like"/>
    <property type="match status" value="1"/>
</dbReference>
<keyword evidence="4" id="KW-0853">WD repeat</keyword>
<evidence type="ECO:0000256" key="9">
    <source>
        <dbReference type="ARBA" id="ARBA00023132"/>
    </source>
</evidence>
<organism evidence="11 12">
    <name type="scientific">Durusdinium trenchii</name>
    <dbReference type="NCBI Taxonomy" id="1381693"/>
    <lineage>
        <taxon>Eukaryota</taxon>
        <taxon>Sar</taxon>
        <taxon>Alveolata</taxon>
        <taxon>Dinophyceae</taxon>
        <taxon>Suessiales</taxon>
        <taxon>Symbiodiniaceae</taxon>
        <taxon>Durusdinium</taxon>
    </lineage>
</organism>
<dbReference type="SMART" id="SM00320">
    <property type="entry name" value="WD40"/>
    <property type="match status" value="1"/>
</dbReference>
<reference evidence="11 12" key="1">
    <citation type="submission" date="2024-02" db="EMBL/GenBank/DDBJ databases">
        <authorList>
            <person name="Chen Y."/>
            <person name="Shah S."/>
            <person name="Dougan E. K."/>
            <person name="Thang M."/>
            <person name="Chan C."/>
        </authorList>
    </citation>
    <scope>NUCLEOTIDE SEQUENCE [LARGE SCALE GENOMIC DNA]</scope>
</reference>
<comment type="caution">
    <text evidence="11">The sequence shown here is derived from an EMBL/GenBank/DDBJ whole genome shotgun (WGS) entry which is preliminary data.</text>
</comment>
<protein>
    <submittedName>
        <fullName evidence="11">Uncharacterized protein</fullName>
    </submittedName>
</protein>
<evidence type="ECO:0000256" key="5">
    <source>
        <dbReference type="ARBA" id="ARBA00022737"/>
    </source>
</evidence>
<evidence type="ECO:0000256" key="8">
    <source>
        <dbReference type="ARBA" id="ARBA00023010"/>
    </source>
</evidence>
<evidence type="ECO:0000313" key="12">
    <source>
        <dbReference type="Proteomes" id="UP001642484"/>
    </source>
</evidence>
<dbReference type="PANTHER" id="PTHR11024:SF2">
    <property type="entry name" value="PROTEIN SEC13 HOMOLOG"/>
    <property type="match status" value="1"/>
</dbReference>
<dbReference type="Gene3D" id="2.130.10.10">
    <property type="entry name" value="YVTN repeat-like/Quinoprotein amine dehydrogenase"/>
    <property type="match status" value="1"/>
</dbReference>
<dbReference type="InterPro" id="IPR036322">
    <property type="entry name" value="WD40_repeat_dom_sf"/>
</dbReference>
<gene>
    <name evidence="11" type="ORF">CCMP2556_LOCUS37166</name>
</gene>
<evidence type="ECO:0000256" key="1">
    <source>
        <dbReference type="ARBA" id="ARBA00004567"/>
    </source>
</evidence>
<evidence type="ECO:0000256" key="3">
    <source>
        <dbReference type="ARBA" id="ARBA00022448"/>
    </source>
</evidence>
<keyword evidence="3" id="KW-0813">Transport</keyword>
<keyword evidence="9" id="KW-0906">Nuclear pore complex</keyword>
<dbReference type="InterPro" id="IPR001680">
    <property type="entry name" value="WD40_rpt"/>
</dbReference>
<comment type="similarity">
    <text evidence="2">Belongs to the WD repeat SEC13 family.</text>
</comment>
<keyword evidence="7" id="KW-0653">Protein transport</keyword>
<accession>A0ABP0PHG9</accession>
<dbReference type="InterPro" id="IPR015943">
    <property type="entry name" value="WD40/YVTN_repeat-like_dom_sf"/>
</dbReference>
<comment type="subcellular location">
    <subcellularLocation>
        <location evidence="1">Nucleus</location>
        <location evidence="1">Nuclear pore complex</location>
    </subcellularLocation>
</comment>
<keyword evidence="6" id="KW-0509">mRNA transport</keyword>
<keyword evidence="12" id="KW-1185">Reference proteome</keyword>
<evidence type="ECO:0000256" key="7">
    <source>
        <dbReference type="ARBA" id="ARBA00022927"/>
    </source>
</evidence>
<dbReference type="PANTHER" id="PTHR11024">
    <property type="entry name" value="NUCLEAR PORE COMPLEX PROTEIN SEC13 / SEH1 FAMILY MEMBER"/>
    <property type="match status" value="1"/>
</dbReference>
<dbReference type="EMBL" id="CAXAMN010023139">
    <property type="protein sequence ID" value="CAK9075477.1"/>
    <property type="molecule type" value="Genomic_DNA"/>
</dbReference>
<evidence type="ECO:0000256" key="6">
    <source>
        <dbReference type="ARBA" id="ARBA00022816"/>
    </source>
</evidence>
<evidence type="ECO:0000256" key="10">
    <source>
        <dbReference type="ARBA" id="ARBA00023242"/>
    </source>
</evidence>
<evidence type="ECO:0000256" key="2">
    <source>
        <dbReference type="ARBA" id="ARBA00010102"/>
    </source>
</evidence>
<proteinExistence type="inferred from homology"/>
<keyword evidence="8" id="KW-0811">Translocation</keyword>
<keyword evidence="5" id="KW-0677">Repeat</keyword>
<name>A0ABP0PHG9_9DINO</name>
<evidence type="ECO:0000256" key="4">
    <source>
        <dbReference type="ARBA" id="ARBA00022574"/>
    </source>
</evidence>
<evidence type="ECO:0000313" key="11">
    <source>
        <dbReference type="EMBL" id="CAK9075477.1"/>
    </source>
</evidence>
<dbReference type="InterPro" id="IPR037363">
    <property type="entry name" value="Sec13/Seh1_fam"/>
</dbReference>
<dbReference type="Proteomes" id="UP001642484">
    <property type="component" value="Unassembled WGS sequence"/>
</dbReference>
<sequence>MRQKLCQALANVLNLDDLDEQVQFTCVLWWKQHETIHVSLARARTALESFCLGIQVELRRGAMNPENWQVKSVPAHEGGIASLDWSPSSSPAVLATGPAVARAHGRWLGARRLATCGADGQLIIWRIDAKNDSFHREHVLDGDQIGGNDLWCSLSWRPNVGLPGNSLGAVSKEGEVMILSQDAEGMAFAPRQRWSLAQGAGCRLTWTKAGTLLAILVSPEKCVLFKESSSGEWKEIAAVDGS</sequence>
<keyword evidence="10" id="KW-0539">Nucleus</keyword>